<feature type="compositionally biased region" description="Basic and acidic residues" evidence="1">
    <location>
        <begin position="374"/>
        <end position="384"/>
    </location>
</feature>
<evidence type="ECO:0000313" key="2">
    <source>
        <dbReference type="EMBL" id="GBG26125.1"/>
    </source>
</evidence>
<dbReference type="Proteomes" id="UP000241890">
    <property type="component" value="Unassembled WGS sequence"/>
</dbReference>
<accession>A0A2R5G6H3</accession>
<evidence type="ECO:0000313" key="3">
    <source>
        <dbReference type="Proteomes" id="UP000241890"/>
    </source>
</evidence>
<reference evidence="2 3" key="1">
    <citation type="submission" date="2017-12" db="EMBL/GenBank/DDBJ databases">
        <title>Sequencing, de novo assembly and annotation of complete genome of a new Thraustochytrid species, strain FCC1311.</title>
        <authorList>
            <person name="Sedici K."/>
            <person name="Godart F."/>
            <person name="Aiese Cigliano R."/>
            <person name="Sanseverino W."/>
            <person name="Barakat M."/>
            <person name="Ortet P."/>
            <person name="Marechal E."/>
            <person name="Cagnac O."/>
            <person name="Amato A."/>
        </authorList>
    </citation>
    <scope>NUCLEOTIDE SEQUENCE [LARGE SCALE GENOMIC DNA]</scope>
</reference>
<organism evidence="2 3">
    <name type="scientific">Hondaea fermentalgiana</name>
    <dbReference type="NCBI Taxonomy" id="2315210"/>
    <lineage>
        <taxon>Eukaryota</taxon>
        <taxon>Sar</taxon>
        <taxon>Stramenopiles</taxon>
        <taxon>Bigyra</taxon>
        <taxon>Labyrinthulomycetes</taxon>
        <taxon>Thraustochytrida</taxon>
        <taxon>Thraustochytriidae</taxon>
        <taxon>Hondaea</taxon>
    </lineage>
</organism>
<feature type="compositionally biased region" description="Basic and acidic residues" evidence="1">
    <location>
        <begin position="348"/>
        <end position="357"/>
    </location>
</feature>
<feature type="region of interest" description="Disordered" evidence="1">
    <location>
        <begin position="336"/>
        <end position="385"/>
    </location>
</feature>
<proteinExistence type="predicted"/>
<name>A0A2R5G6H3_9STRA</name>
<feature type="compositionally biased region" description="Basic and acidic residues" evidence="1">
    <location>
        <begin position="62"/>
        <end position="72"/>
    </location>
</feature>
<protein>
    <submittedName>
        <fullName evidence="2">Uncharacterized protein</fullName>
    </submittedName>
</protein>
<evidence type="ECO:0000256" key="1">
    <source>
        <dbReference type="SAM" id="MobiDB-lite"/>
    </source>
</evidence>
<dbReference type="AlphaFoldDB" id="A0A2R5G6H3"/>
<keyword evidence="3" id="KW-1185">Reference proteome</keyword>
<sequence length="575" mass="64084">MAQHASGMARELRLETTTTTTTLAQEQEQQREEQTPRGGGKGEERGARESEGEETSPASPVRDVEGARKKRLDMDAVERRSFSLARVSECGAAARAALAEDQDDGNLSEGSLRRYAVCLKEFEGEKALLPCRERIREDPYVVDRVSPDLGFAVLVGKTGAPCAGDIRRVSLGVLMRGVERAYWRSWSPNHADGVFCPAPFRRLARAMLRKTSHEGLTRQPSLARSEPGERWAYGGSGGWDSEDETDLFHKREGKEKKTKLERRPVCADFETHTKSPTKKRRTSASGDLAAALRGAGMCSSQEETCIRDVMETKETEAGLRRLFWADFCMDLKSPWPAESSDEDISEDGSAKKAKASEGPETDDASVANDDCGEKDDHENCKDSDESVYSSVTRSVDFLETTRSIQVEVLTRSSQKLSMELINLQTVEDVDIDVQWDSCESADPDVFDIFLADETDSQKLNRYVRCGGRCAEANDYIASRAEEIREHLRLRESVKRLDLASRADARKAITSLESFGRWLGMEAAFGIRITSRADSDAALYRERSLHLGYKLRHNAERNGPAFRAMAQRLAQEVLDV</sequence>
<comment type="caution">
    <text evidence="2">The sequence shown here is derived from an EMBL/GenBank/DDBJ whole genome shotgun (WGS) entry which is preliminary data.</text>
</comment>
<feature type="region of interest" description="Disordered" evidence="1">
    <location>
        <begin position="211"/>
        <end position="245"/>
    </location>
</feature>
<feature type="region of interest" description="Disordered" evidence="1">
    <location>
        <begin position="1"/>
        <end position="72"/>
    </location>
</feature>
<dbReference type="InParanoid" id="A0A2R5G6H3"/>
<feature type="compositionally biased region" description="Low complexity" evidence="1">
    <location>
        <begin position="15"/>
        <end position="27"/>
    </location>
</feature>
<dbReference type="EMBL" id="BEYU01000019">
    <property type="protein sequence ID" value="GBG26125.1"/>
    <property type="molecule type" value="Genomic_DNA"/>
</dbReference>
<feature type="compositionally biased region" description="Basic and acidic residues" evidence="1">
    <location>
        <begin position="28"/>
        <end position="50"/>
    </location>
</feature>
<gene>
    <name evidence="2" type="ORF">FCC1311_023452</name>
</gene>